<evidence type="ECO:0000256" key="8">
    <source>
        <dbReference type="ARBA" id="ARBA00033765"/>
    </source>
</evidence>
<comment type="caution">
    <text evidence="12">Lacks conserved residue(s) required for the propagation of feature annotation.</text>
</comment>
<dbReference type="Pfam" id="PF01938">
    <property type="entry name" value="TRAM"/>
    <property type="match status" value="1"/>
</dbReference>
<dbReference type="PANTHER" id="PTHR43020">
    <property type="entry name" value="CDK5 REGULATORY SUBUNIT-ASSOCIATED PROTEIN 1"/>
    <property type="match status" value="1"/>
</dbReference>
<evidence type="ECO:0000256" key="11">
    <source>
        <dbReference type="ARBA" id="ARBA00081141"/>
    </source>
</evidence>
<comment type="cofactor">
    <cofactor evidence="12">
        <name>[4Fe-4S] cluster</name>
        <dbReference type="ChEBI" id="CHEBI:49883"/>
    </cofactor>
    <text evidence="12">Binds 2 [4Fe-4S] clusters. One cluster is coordinated with 3 cysteines and an exchangeable S-adenosyl-L-methionine.</text>
</comment>
<evidence type="ECO:0000256" key="12">
    <source>
        <dbReference type="HAMAP-Rule" id="MF_01864"/>
    </source>
</evidence>
<evidence type="ECO:0000256" key="9">
    <source>
        <dbReference type="ARBA" id="ARBA00068570"/>
    </source>
</evidence>
<dbReference type="Proteomes" id="UP000178606">
    <property type="component" value="Unassembled WGS sequence"/>
</dbReference>
<feature type="binding site" evidence="12">
    <location>
        <position position="148"/>
    </location>
    <ligand>
        <name>[4Fe-4S] cluster</name>
        <dbReference type="ChEBI" id="CHEBI:49883"/>
        <label>2</label>
        <note>4Fe-4S-S-AdoMet</note>
    </ligand>
</feature>
<feature type="binding site" evidence="12">
    <location>
        <position position="141"/>
    </location>
    <ligand>
        <name>[4Fe-4S] cluster</name>
        <dbReference type="ChEBI" id="CHEBI:49883"/>
        <label>2</label>
        <note>4Fe-4S-S-AdoMet</note>
    </ligand>
</feature>
<evidence type="ECO:0000256" key="10">
    <source>
        <dbReference type="ARBA" id="ARBA00080698"/>
    </source>
</evidence>
<evidence type="ECO:0000256" key="6">
    <source>
        <dbReference type="ARBA" id="ARBA00023004"/>
    </source>
</evidence>
<evidence type="ECO:0000259" key="13">
    <source>
        <dbReference type="PROSITE" id="PS50926"/>
    </source>
</evidence>
<dbReference type="SFLD" id="SFLDS00029">
    <property type="entry name" value="Radical_SAM"/>
    <property type="match status" value="1"/>
</dbReference>
<dbReference type="InterPro" id="IPR006638">
    <property type="entry name" value="Elp3/MiaA/NifB-like_rSAM"/>
</dbReference>
<keyword evidence="4 12" id="KW-0949">S-adenosyl-L-methionine</keyword>
<dbReference type="InterPro" id="IPR005839">
    <property type="entry name" value="Methylthiotransferase"/>
</dbReference>
<gene>
    <name evidence="12" type="primary">miaB</name>
    <name evidence="16" type="ORF">A3F84_27135</name>
</gene>
<dbReference type="Pfam" id="PF04055">
    <property type="entry name" value="Radical_SAM"/>
    <property type="match status" value="1"/>
</dbReference>
<evidence type="ECO:0000256" key="1">
    <source>
        <dbReference type="ARBA" id="ARBA00003234"/>
    </source>
</evidence>
<dbReference type="NCBIfam" id="TIGR00089">
    <property type="entry name" value="MiaB/RimO family radical SAM methylthiotransferase"/>
    <property type="match status" value="1"/>
</dbReference>
<dbReference type="PROSITE" id="PS50926">
    <property type="entry name" value="TRAM"/>
    <property type="match status" value="1"/>
</dbReference>
<dbReference type="EMBL" id="MFKF01000324">
    <property type="protein sequence ID" value="OGG46334.1"/>
    <property type="molecule type" value="Genomic_DNA"/>
</dbReference>
<feature type="domain" description="TRAM" evidence="13">
    <location>
        <begin position="358"/>
        <end position="421"/>
    </location>
</feature>
<proteinExistence type="inferred from homology"/>
<dbReference type="InterPro" id="IPR023404">
    <property type="entry name" value="rSAM_horseshoe"/>
</dbReference>
<keyword evidence="12" id="KW-0819">tRNA processing</keyword>
<evidence type="ECO:0000256" key="7">
    <source>
        <dbReference type="ARBA" id="ARBA00023014"/>
    </source>
</evidence>
<organism evidence="16 17">
    <name type="scientific">Handelsmanbacteria sp. (strain RIFCSPLOWO2_12_FULL_64_10)</name>
    <dbReference type="NCBI Taxonomy" id="1817868"/>
    <lineage>
        <taxon>Bacteria</taxon>
        <taxon>Candidatus Handelsmaniibacteriota</taxon>
    </lineage>
</organism>
<dbReference type="InterPro" id="IPR006463">
    <property type="entry name" value="MiaB_methiolase"/>
</dbReference>
<protein>
    <recommendedName>
        <fullName evidence="9 12">tRNA-2-methylthio-N(6)-dimethylallyladenosine synthase</fullName>
        <ecNumber evidence="8 12">2.8.4.3</ecNumber>
    </recommendedName>
    <alternativeName>
        <fullName evidence="11 12">(Dimethylallyl)adenosine tRNA methylthiotransferase MiaB</fullName>
    </alternativeName>
    <alternativeName>
        <fullName evidence="10 12">tRNA-i(6)A37 methylthiotransferase</fullName>
    </alternativeName>
</protein>
<dbReference type="AlphaFoldDB" id="A0A1F6CAW2"/>
<evidence type="ECO:0000313" key="17">
    <source>
        <dbReference type="Proteomes" id="UP000178606"/>
    </source>
</evidence>
<dbReference type="Pfam" id="PF00919">
    <property type="entry name" value="UPF0004"/>
    <property type="match status" value="1"/>
</dbReference>
<dbReference type="PROSITE" id="PS01278">
    <property type="entry name" value="MTTASE_RADICAL"/>
    <property type="match status" value="1"/>
</dbReference>
<evidence type="ECO:0000256" key="3">
    <source>
        <dbReference type="ARBA" id="ARBA00022679"/>
    </source>
</evidence>
<keyword evidence="3 12" id="KW-0808">Transferase</keyword>
<comment type="caution">
    <text evidence="16">The sequence shown here is derived from an EMBL/GenBank/DDBJ whole genome shotgun (WGS) entry which is preliminary data.</text>
</comment>
<dbReference type="PROSITE" id="PS51918">
    <property type="entry name" value="RADICAL_SAM"/>
    <property type="match status" value="1"/>
</dbReference>
<dbReference type="HAMAP" id="MF_01864">
    <property type="entry name" value="tRNA_metthiotr_MiaB"/>
    <property type="match status" value="1"/>
</dbReference>
<dbReference type="SUPFAM" id="SSF102114">
    <property type="entry name" value="Radical SAM enzymes"/>
    <property type="match status" value="1"/>
</dbReference>
<dbReference type="SFLD" id="SFLDG01082">
    <property type="entry name" value="B12-binding_domain_containing"/>
    <property type="match status" value="1"/>
</dbReference>
<dbReference type="FunFam" id="3.40.50.12160:FF:000003">
    <property type="entry name" value="CDK5 regulatory subunit-associated protein 1"/>
    <property type="match status" value="1"/>
</dbReference>
<evidence type="ECO:0000256" key="5">
    <source>
        <dbReference type="ARBA" id="ARBA00022723"/>
    </source>
</evidence>
<dbReference type="InterPro" id="IPR013848">
    <property type="entry name" value="Methylthiotransferase_N"/>
</dbReference>
<comment type="subunit">
    <text evidence="12">Monomer.</text>
</comment>
<evidence type="ECO:0000256" key="2">
    <source>
        <dbReference type="ARBA" id="ARBA00022485"/>
    </source>
</evidence>
<dbReference type="PROSITE" id="PS51449">
    <property type="entry name" value="MTTASE_N"/>
    <property type="match status" value="1"/>
</dbReference>
<sequence length="421" mass="46596">MNVSDSEIMAGALGQAGYAETPDARLADVILVNTCAIRENAEERVIARLSQLNGYKLRRPEVVLGVCGCMSKHLSEKLVDRAPYVDLVVGPDSYRRLPDLIGRLSGEPALDVRLDRGETYVGVDPVRRQGVNAWVTVERGCDRFCTFCIVPYVRGRERCVPAAEVARQAQGLAEEGYREVTLLGQTVNAYRDGEVDFAGLLRRLCRIDGIERIRFTSPHPSEFTPGLIETMAEEPKVCKHVHLPVQSGSDRILTAMRRDYTSGKYLGLVDRIRAAMPGVALTTDIIVGFPGESEEDFRATVDLMARVRYDSAFTFIYSPRAGTAAYRELADDIPYDVKRGRLEAVVALQERVSLEINRSLIGQAARVLAEGESKRSREQFHGKTEGFKTAVFPRGAVRPNTFVDVRVTDATSHTLFGEVVA</sequence>
<keyword evidence="2 12" id="KW-0004">4Fe-4S</keyword>
<keyword evidence="7 12" id="KW-0411">Iron-sulfur</keyword>
<comment type="function">
    <text evidence="1 12">Catalyzes the methylthiolation of N6-(dimethylallyl)adenosine (i(6)A), leading to the formation of 2-methylthio-N6-(dimethylallyl)adenosine (ms(2)i(6)A) at position 37 in tRNAs that read codons beginning with uridine.</text>
</comment>
<comment type="catalytic activity">
    <reaction evidence="12">
        <text>N(6)-dimethylallyladenosine(37) in tRNA + (sulfur carrier)-SH + AH2 + 2 S-adenosyl-L-methionine = 2-methylsulfanyl-N(6)-dimethylallyladenosine(37) in tRNA + (sulfur carrier)-H + 5'-deoxyadenosine + L-methionine + A + S-adenosyl-L-homocysteine + 2 H(+)</text>
        <dbReference type="Rhea" id="RHEA:37067"/>
        <dbReference type="Rhea" id="RHEA-COMP:10375"/>
        <dbReference type="Rhea" id="RHEA-COMP:10376"/>
        <dbReference type="Rhea" id="RHEA-COMP:14737"/>
        <dbReference type="Rhea" id="RHEA-COMP:14739"/>
        <dbReference type="ChEBI" id="CHEBI:13193"/>
        <dbReference type="ChEBI" id="CHEBI:15378"/>
        <dbReference type="ChEBI" id="CHEBI:17319"/>
        <dbReference type="ChEBI" id="CHEBI:17499"/>
        <dbReference type="ChEBI" id="CHEBI:29917"/>
        <dbReference type="ChEBI" id="CHEBI:57844"/>
        <dbReference type="ChEBI" id="CHEBI:57856"/>
        <dbReference type="ChEBI" id="CHEBI:59789"/>
        <dbReference type="ChEBI" id="CHEBI:64428"/>
        <dbReference type="ChEBI" id="CHEBI:74415"/>
        <dbReference type="ChEBI" id="CHEBI:74417"/>
        <dbReference type="EC" id="2.8.4.3"/>
    </reaction>
</comment>
<dbReference type="NCBIfam" id="TIGR01574">
    <property type="entry name" value="miaB-methiolase"/>
    <property type="match status" value="1"/>
</dbReference>
<dbReference type="Gene3D" id="3.40.50.12160">
    <property type="entry name" value="Methylthiotransferase, N-terminal domain"/>
    <property type="match status" value="1"/>
</dbReference>
<dbReference type="GO" id="GO:0035597">
    <property type="term" value="F:tRNA-2-methylthio-N(6)-dimethylallyladenosine(37) synthase activity"/>
    <property type="evidence" value="ECO:0007669"/>
    <property type="project" value="UniProtKB-EC"/>
</dbReference>
<dbReference type="InterPro" id="IPR038135">
    <property type="entry name" value="Methylthiotransferase_N_sf"/>
</dbReference>
<keyword evidence="6 12" id="KW-0408">Iron</keyword>
<dbReference type="InterPro" id="IPR020612">
    <property type="entry name" value="Methylthiotransferase_CS"/>
</dbReference>
<feature type="domain" description="Radical SAM core" evidence="15">
    <location>
        <begin position="127"/>
        <end position="355"/>
    </location>
</feature>
<feature type="binding site" evidence="12">
    <location>
        <position position="145"/>
    </location>
    <ligand>
        <name>[4Fe-4S] cluster</name>
        <dbReference type="ChEBI" id="CHEBI:49883"/>
        <label>2</label>
        <note>4Fe-4S-S-AdoMet</note>
    </ligand>
</feature>
<dbReference type="InterPro" id="IPR002792">
    <property type="entry name" value="TRAM_dom"/>
</dbReference>
<dbReference type="EC" id="2.8.4.3" evidence="8 12"/>
<evidence type="ECO:0000313" key="16">
    <source>
        <dbReference type="EMBL" id="OGG46334.1"/>
    </source>
</evidence>
<feature type="domain" description="MTTase N-terminal" evidence="14">
    <location>
        <begin position="1"/>
        <end position="106"/>
    </location>
</feature>
<dbReference type="GO" id="GO:0005829">
    <property type="term" value="C:cytosol"/>
    <property type="evidence" value="ECO:0007669"/>
    <property type="project" value="TreeGrafter"/>
</dbReference>
<keyword evidence="5 12" id="KW-0479">Metal-binding</keyword>
<dbReference type="FunFam" id="3.80.30.20:FF:000001">
    <property type="entry name" value="tRNA-2-methylthio-N(6)-dimethylallyladenosine synthase 2"/>
    <property type="match status" value="1"/>
</dbReference>
<evidence type="ECO:0000259" key="14">
    <source>
        <dbReference type="PROSITE" id="PS51449"/>
    </source>
</evidence>
<keyword evidence="12" id="KW-0963">Cytoplasm</keyword>
<dbReference type="GO" id="GO:0046872">
    <property type="term" value="F:metal ion binding"/>
    <property type="evidence" value="ECO:0007669"/>
    <property type="project" value="UniProtKB-KW"/>
</dbReference>
<evidence type="ECO:0000256" key="4">
    <source>
        <dbReference type="ARBA" id="ARBA00022691"/>
    </source>
</evidence>
<evidence type="ECO:0000259" key="15">
    <source>
        <dbReference type="PROSITE" id="PS51918"/>
    </source>
</evidence>
<dbReference type="CDD" id="cd01335">
    <property type="entry name" value="Radical_SAM"/>
    <property type="match status" value="1"/>
</dbReference>
<accession>A0A1F6CAW2</accession>
<reference evidence="16 17" key="1">
    <citation type="journal article" date="2016" name="Nat. Commun.">
        <title>Thousands of microbial genomes shed light on interconnected biogeochemical processes in an aquifer system.</title>
        <authorList>
            <person name="Anantharaman K."/>
            <person name="Brown C.T."/>
            <person name="Hug L.A."/>
            <person name="Sharon I."/>
            <person name="Castelle C.J."/>
            <person name="Probst A.J."/>
            <person name="Thomas B.C."/>
            <person name="Singh A."/>
            <person name="Wilkins M.J."/>
            <person name="Karaoz U."/>
            <person name="Brodie E.L."/>
            <person name="Williams K.H."/>
            <person name="Hubbard S.S."/>
            <person name="Banfield J.F."/>
        </authorList>
    </citation>
    <scope>NUCLEOTIDE SEQUENCE [LARGE SCALE GENOMIC DNA]</scope>
    <source>
        <strain evidence="17">RIFCSPLOWO2_12_FULL_64_10</strain>
    </source>
</reference>
<name>A0A1F6CAW2_HANXR</name>
<dbReference type="InterPro" id="IPR007197">
    <property type="entry name" value="rSAM"/>
</dbReference>
<dbReference type="InterPro" id="IPR058240">
    <property type="entry name" value="rSAM_sf"/>
</dbReference>
<comment type="subcellular location">
    <subcellularLocation>
        <location evidence="12">Cytoplasm</location>
    </subcellularLocation>
</comment>
<comment type="similarity">
    <text evidence="12">Belongs to the methylthiotransferase family. MiaB subfamily.</text>
</comment>
<dbReference type="Gene3D" id="3.80.30.20">
    <property type="entry name" value="tm_1862 like domain"/>
    <property type="match status" value="1"/>
</dbReference>
<dbReference type="PANTHER" id="PTHR43020:SF2">
    <property type="entry name" value="MITOCHONDRIAL TRNA METHYLTHIOTRANSFERASE CDK5RAP1"/>
    <property type="match status" value="1"/>
</dbReference>
<dbReference type="GO" id="GO:0051539">
    <property type="term" value="F:4 iron, 4 sulfur cluster binding"/>
    <property type="evidence" value="ECO:0007669"/>
    <property type="project" value="UniProtKB-UniRule"/>
</dbReference>
<dbReference type="SMART" id="SM00729">
    <property type="entry name" value="Elp3"/>
    <property type="match status" value="1"/>
</dbReference>
<dbReference type="SFLD" id="SFLDG01061">
    <property type="entry name" value="methylthiotransferase"/>
    <property type="match status" value="1"/>
</dbReference>